<protein>
    <submittedName>
        <fullName evidence="1">Uncharacterized protein</fullName>
    </submittedName>
</protein>
<evidence type="ECO:0000313" key="2">
    <source>
        <dbReference type="Proteomes" id="UP000316851"/>
    </source>
</evidence>
<keyword evidence="2" id="KW-1185">Reference proteome</keyword>
<name>A0ABY2Z3F9_9BACT</name>
<accession>A0ABY2Z3F9</accession>
<reference evidence="1" key="1">
    <citation type="submission" date="2019-06" db="EMBL/GenBank/DDBJ databases">
        <title>Mycoplasma neophronis type strain whole genome sequence.</title>
        <authorList>
            <person name="Spergser J."/>
        </authorList>
    </citation>
    <scope>NUCLEOTIDE SEQUENCE [LARGE SCALE GENOMIC DNA]</scope>
    <source>
        <strain evidence="1">DSM 24097</strain>
    </source>
</reference>
<comment type="caution">
    <text evidence="1">The sequence shown here is derived from an EMBL/GenBank/DDBJ whole genome shotgun (WGS) entry which is preliminary data.</text>
</comment>
<sequence length="225" mass="26951">MICSKLLLPLPTHNDYELEPLMRNLEYTIYIKKSKVKHDNEIEALSLTENPTQEDISLFKDYYIELGEYYMTPNKTYDTCYFKPLSDWNYNDDEKNYLGSNVKLELLRRLHKLLENDNELSNFSFFLMLSQQDEQTKQLSVLPYYIYCDPKKAKDELKNQYENHNNSQEQDNLNTLMEYYLENINIANSNYLNNKKNIRTFLQSQVVINIEKATYIIEQKINEIN</sequence>
<gene>
    <name evidence="1" type="ORF">FJR74_02860</name>
</gene>
<dbReference type="Proteomes" id="UP000316851">
    <property type="component" value="Unassembled WGS sequence"/>
</dbReference>
<organism evidence="1 2">
    <name type="scientific">Metamycoplasma neophronis</name>
    <dbReference type="NCBI Taxonomy" id="872983"/>
    <lineage>
        <taxon>Bacteria</taxon>
        <taxon>Bacillati</taxon>
        <taxon>Mycoplasmatota</taxon>
        <taxon>Mycoplasmoidales</taxon>
        <taxon>Metamycoplasmataceae</taxon>
        <taxon>Metamycoplasma</taxon>
    </lineage>
</organism>
<dbReference type="RefSeq" id="WP_140915029.1">
    <property type="nucleotide sequence ID" value="NZ_VHHP01000009.1"/>
</dbReference>
<proteinExistence type="predicted"/>
<dbReference type="EMBL" id="VHHP01000009">
    <property type="protein sequence ID" value="TPR53261.1"/>
    <property type="molecule type" value="Genomic_DNA"/>
</dbReference>
<evidence type="ECO:0000313" key="1">
    <source>
        <dbReference type="EMBL" id="TPR53261.1"/>
    </source>
</evidence>